<reference evidence="1 2" key="1">
    <citation type="submission" date="2021-02" db="EMBL/GenBank/DDBJ databases">
        <title>Taxonomically Unique Crown Gall-Associated Xanthomonas Stains Have Deficiency in Virulence Repertories.</title>
        <authorList>
            <person name="Mafakheri H."/>
            <person name="Taghavi S.M."/>
            <person name="Dimkic I."/>
            <person name="Nemanja K."/>
            <person name="Osdaghi E."/>
        </authorList>
    </citation>
    <scope>NUCLEOTIDE SEQUENCE [LARGE SCALE GENOMIC DNA]</scope>
    <source>
        <strain evidence="1 2">FX4</strain>
    </source>
</reference>
<comment type="caution">
    <text evidence="1">The sequence shown here is derived from an EMBL/GenBank/DDBJ whole genome shotgun (WGS) entry which is preliminary data.</text>
</comment>
<organism evidence="1 2">
    <name type="scientific">Xanthomonas bonasiae</name>
    <dbReference type="NCBI Taxonomy" id="2810351"/>
    <lineage>
        <taxon>Bacteria</taxon>
        <taxon>Pseudomonadati</taxon>
        <taxon>Pseudomonadota</taxon>
        <taxon>Gammaproteobacteria</taxon>
        <taxon>Lysobacterales</taxon>
        <taxon>Lysobacteraceae</taxon>
        <taxon>Xanthomonas</taxon>
    </lineage>
</organism>
<accession>A0ABS3B1R6</accession>
<dbReference type="RefSeq" id="WP_206229401.1">
    <property type="nucleotide sequence ID" value="NZ_JAFIWB010000006.1"/>
</dbReference>
<name>A0ABS3B1R6_9XANT</name>
<dbReference type="Proteomes" id="UP000695802">
    <property type="component" value="Unassembled WGS sequence"/>
</dbReference>
<keyword evidence="2" id="KW-1185">Reference proteome</keyword>
<evidence type="ECO:0000313" key="1">
    <source>
        <dbReference type="EMBL" id="MBN6102146.1"/>
    </source>
</evidence>
<dbReference type="EMBL" id="JAFIWB010000006">
    <property type="protein sequence ID" value="MBN6102146.1"/>
    <property type="molecule type" value="Genomic_DNA"/>
</dbReference>
<proteinExistence type="predicted"/>
<gene>
    <name evidence="1" type="ORF">JR064_08220</name>
</gene>
<evidence type="ECO:0000313" key="2">
    <source>
        <dbReference type="Proteomes" id="UP000695802"/>
    </source>
</evidence>
<sequence length="166" mass="18343">MESKLIYAFLLLMVMHGEAFSQNLLKVDVAANCKNVGEINLTATNEGAYFKIHESQLPWNSSGSIISNAYEVEDGASIKLKNVSVVADYLDEVAFASGQSRSGRIRLKSRFLDFGENNNADYFIFFNFEKNLGVGNFALKGGRGVIFIPKKGLLGRACPTVVYEDR</sequence>
<protein>
    <submittedName>
        <fullName evidence="1">Uncharacterized protein</fullName>
    </submittedName>
</protein>